<feature type="signal peptide" evidence="5">
    <location>
        <begin position="1"/>
        <end position="17"/>
    </location>
</feature>
<dbReference type="InterPro" id="IPR000742">
    <property type="entry name" value="EGF"/>
</dbReference>
<dbReference type="PROSITE" id="PS00022">
    <property type="entry name" value="EGF_1"/>
    <property type="match status" value="1"/>
</dbReference>
<accession>A0A8S4NMQ8</accession>
<evidence type="ECO:0000313" key="8">
    <source>
        <dbReference type="Proteomes" id="UP000749559"/>
    </source>
</evidence>
<feature type="disulfide bond" evidence="3">
    <location>
        <begin position="608"/>
        <end position="617"/>
    </location>
</feature>
<keyword evidence="1 5" id="KW-0732">Signal</keyword>
<protein>
    <recommendedName>
        <fullName evidence="6">EGF-like domain-containing protein</fullName>
    </recommendedName>
</protein>
<dbReference type="InterPro" id="IPR050969">
    <property type="entry name" value="Dev_Signal_Modulators"/>
</dbReference>
<sequence length="1388" mass="153765">MRLLLVVLGLLWRSTSGSHFQSAIFWYEPQDKSPVAPGAQIDMLIHMRISWTSSGSTRTRCDKSAIESMRTTGENGNLLCRDNCARVNNAWTDVKFNCTDYDPLNNWSSGIKTSRVTLYEGETYRASYRALAWRTSLAVGGGQSYELSLFLNTSVRTDIGRINTSPITMMFPTVKYLSPCDHTIRIPVADADGDVVRCRLASASKQDYCGGICDGFRDIENGKDAVMDPATCTITFEAIGKRQWYGVQIVVEDFAPSDTNFERPLSQVPLAYLLLSMPYKLTSASPIPCNMAPYWVNPTPPEDTCFQLPIGRKFSLTVAAKTDNTNREVVAISTLRPVIGGMMKKPDQVSVSPLDSMIKTATYEWSPTRLDEGYKWFCVQAIDEQRLQSPYRCYLLNIGEPPELLPNTRIPNDERLRLGVNTWKVQLTRRAQPAYRGDKLIRFIHSASGVQVDFTNTYSIDGDNYATFYSTYDFLEDESYEIRFDEGMFEGLSGKAGCRLQSSSLDQTFWKFTIDEPRCPGTSECSGNGECIADEVCVCNAGYNIVPDCSQPDCSSVNDCNGQGICISPNVCGCSQGFTGEDCTVSLCKDINECSNNGKCKGLNDCECDSGFIGTDCSKECPSCENGKCVLKTGDREATCECDDGFIGKICNERVTTTTTTPKPTTTTQKPTTTTITQKPTTTSKKPTTEQKTTTPTSNTINEKSTRRRVKSTRRPKTTKAPQTTTPRTTTPKTTTPTTTTSTTPTPTTTTSTTPTPTTTTSTTTTPRTTTSTTTTPTTTTSTTTTPRTTTSTTTTPTTTTSTTTTPATTPSPTTVPTKAPQTITATKRTKKRKKGTKKPQITSTTPKPKPTKAVSDKGVCVYGRPLKNGRWRVECNTNKDCPNGYLCNNNVCCPVQMPCKKKLIDRKTGFFKTCNTHNAICPGTKNYVCKIDIYNRWSLCCKTDTCTFKGDTFVLGHFRDPEDNCTPCKCKKRNVVTCHQLPQYCKVCKVGDVYYNKGEIYTDVDGCSICECDSPTNNICDRSECGRGNRVKRQQPIVAKCPENSKTLTVRNKNVVCDPLDKKSCPNGFYCSDGMCCSHQWACAKPIRDDTTGGLMECRKHNTICKGTKTSVCKLDVMGRWSMCCSQPSCVYRDQIFVIGRFFDPLDDCTPCKCKKREVVECRPTPTTCHECPVDGTTYMRGDSFMRKDGCTKCTCISPKLQTCNSTACPNYHTCAVGEPFIVANTRQPCIRNKNCPNGHKCVPDGYCCLHKSLPCENPLTDSDGRYVECLIDGESCEGVPFYKCKVDVKNRWSVCCPKKTCKFHGIIIDGGAFKDPIDNCTRCKCHPKTGKVMCEYRRFCNKCKANGLTYLRGEFFTAEDGCSRCECVSPKIRKCDSSTCEKDRET</sequence>
<evidence type="ECO:0000256" key="3">
    <source>
        <dbReference type="PROSITE-ProRule" id="PRU00076"/>
    </source>
</evidence>
<dbReference type="PANTHER" id="PTHR14949">
    <property type="entry name" value="EGF-LIKE-DOMAIN, MULTIPLE 7, 8"/>
    <property type="match status" value="1"/>
</dbReference>
<evidence type="ECO:0000256" key="2">
    <source>
        <dbReference type="ARBA" id="ARBA00023157"/>
    </source>
</evidence>
<feature type="compositionally biased region" description="Basic residues" evidence="4">
    <location>
        <begin position="706"/>
        <end position="718"/>
    </location>
</feature>
<evidence type="ECO:0000256" key="1">
    <source>
        <dbReference type="ARBA" id="ARBA00022729"/>
    </source>
</evidence>
<evidence type="ECO:0000259" key="6">
    <source>
        <dbReference type="PROSITE" id="PS50026"/>
    </source>
</evidence>
<feature type="domain" description="EGF-like" evidence="6">
    <location>
        <begin position="515"/>
        <end position="550"/>
    </location>
</feature>
<dbReference type="SMART" id="SM00181">
    <property type="entry name" value="EGF"/>
    <property type="match status" value="4"/>
</dbReference>
<gene>
    <name evidence="7" type="ORF">OFUS_LOCUS8034</name>
</gene>
<keyword evidence="2 3" id="KW-1015">Disulfide bond</keyword>
<dbReference type="Proteomes" id="UP000749559">
    <property type="component" value="Unassembled WGS sequence"/>
</dbReference>
<feature type="compositionally biased region" description="Low complexity" evidence="4">
    <location>
        <begin position="658"/>
        <end position="697"/>
    </location>
</feature>
<feature type="compositionally biased region" description="Low complexity" evidence="4">
    <location>
        <begin position="719"/>
        <end position="827"/>
    </location>
</feature>
<dbReference type="OrthoDB" id="6073430at2759"/>
<dbReference type="PROSITE" id="PS50026">
    <property type="entry name" value="EGF_3"/>
    <property type="match status" value="2"/>
</dbReference>
<evidence type="ECO:0000256" key="4">
    <source>
        <dbReference type="SAM" id="MobiDB-lite"/>
    </source>
</evidence>
<feature type="region of interest" description="Disordered" evidence="4">
    <location>
        <begin position="658"/>
        <end position="855"/>
    </location>
</feature>
<dbReference type="SMART" id="SM00289">
    <property type="entry name" value="WR1"/>
    <property type="match status" value="5"/>
</dbReference>
<proteinExistence type="predicted"/>
<keyword evidence="8" id="KW-1185">Reference proteome</keyword>
<dbReference type="PANTHER" id="PTHR14949:SF56">
    <property type="entry name" value="EGF-LIKE-DOMAIN, MULTIPLE 7"/>
    <property type="match status" value="1"/>
</dbReference>
<dbReference type="Gene3D" id="2.10.25.10">
    <property type="entry name" value="Laminin"/>
    <property type="match status" value="2"/>
</dbReference>
<dbReference type="EMBL" id="CAIIXF020000004">
    <property type="protein sequence ID" value="CAH1781459.1"/>
    <property type="molecule type" value="Genomic_DNA"/>
</dbReference>
<feature type="chain" id="PRO_5035944376" description="EGF-like domain-containing protein" evidence="5">
    <location>
        <begin position="18"/>
        <end position="1388"/>
    </location>
</feature>
<feature type="domain" description="EGF-like" evidence="6">
    <location>
        <begin position="584"/>
        <end position="618"/>
    </location>
</feature>
<evidence type="ECO:0000313" key="7">
    <source>
        <dbReference type="EMBL" id="CAH1781459.1"/>
    </source>
</evidence>
<comment type="caution">
    <text evidence="3">Lacks conserved residue(s) required for the propagation of feature annotation.</text>
</comment>
<dbReference type="InterPro" id="IPR006150">
    <property type="entry name" value="Cys_repeat_1"/>
</dbReference>
<reference evidence="7" key="1">
    <citation type="submission" date="2022-03" db="EMBL/GenBank/DDBJ databases">
        <authorList>
            <person name="Martin C."/>
        </authorList>
    </citation>
    <scope>NUCLEOTIDE SEQUENCE</scope>
</reference>
<name>A0A8S4NMQ8_OWEFU</name>
<evidence type="ECO:0000256" key="5">
    <source>
        <dbReference type="SAM" id="SignalP"/>
    </source>
</evidence>
<organism evidence="7 8">
    <name type="scientific">Owenia fusiformis</name>
    <name type="common">Polychaete worm</name>
    <dbReference type="NCBI Taxonomy" id="6347"/>
    <lineage>
        <taxon>Eukaryota</taxon>
        <taxon>Metazoa</taxon>
        <taxon>Spiralia</taxon>
        <taxon>Lophotrochozoa</taxon>
        <taxon>Annelida</taxon>
        <taxon>Polychaeta</taxon>
        <taxon>Sedentaria</taxon>
        <taxon>Canalipalpata</taxon>
        <taxon>Sabellida</taxon>
        <taxon>Oweniida</taxon>
        <taxon>Oweniidae</taxon>
        <taxon>Owenia</taxon>
    </lineage>
</organism>
<comment type="caution">
    <text evidence="7">The sequence shown here is derived from an EMBL/GenBank/DDBJ whole genome shotgun (WGS) entry which is preliminary data.</text>
</comment>
<keyword evidence="3" id="KW-0245">EGF-like domain</keyword>
<feature type="compositionally biased region" description="Basic residues" evidence="4">
    <location>
        <begin position="828"/>
        <end position="838"/>
    </location>
</feature>